<gene>
    <name evidence="3" type="ORF">SAMN05421546_0640</name>
</gene>
<dbReference type="GO" id="GO:0004527">
    <property type="term" value="F:exonuclease activity"/>
    <property type="evidence" value="ECO:0007669"/>
    <property type="project" value="UniProtKB-KW"/>
</dbReference>
<keyword evidence="1" id="KW-0732">Signal</keyword>
<feature type="signal peptide" evidence="1">
    <location>
        <begin position="1"/>
        <end position="18"/>
    </location>
</feature>
<evidence type="ECO:0000313" key="3">
    <source>
        <dbReference type="EMBL" id="SIQ04485.1"/>
    </source>
</evidence>
<keyword evidence="3" id="KW-0269">Exonuclease</keyword>
<dbReference type="AlphaFoldDB" id="A0A1N6PJF3"/>
<reference evidence="4" key="1">
    <citation type="submission" date="2017-01" db="EMBL/GenBank/DDBJ databases">
        <authorList>
            <person name="Varghese N."/>
            <person name="Submissions S."/>
        </authorList>
    </citation>
    <scope>NUCLEOTIDE SEQUENCE [LARGE SCALE GENOMIC DNA]</scope>
    <source>
        <strain evidence="4">UM1</strain>
    </source>
</reference>
<dbReference type="Pfam" id="PF03372">
    <property type="entry name" value="Exo_endo_phos"/>
    <property type="match status" value="1"/>
</dbReference>
<dbReference type="RefSeq" id="WP_076585152.1">
    <property type="nucleotide sequence ID" value="NZ_FTLW01000001.1"/>
</dbReference>
<dbReference type="GO" id="GO:0004519">
    <property type="term" value="F:endonuclease activity"/>
    <property type="evidence" value="ECO:0007669"/>
    <property type="project" value="UniProtKB-KW"/>
</dbReference>
<keyword evidence="3" id="KW-0540">Nuclease</keyword>
<dbReference type="STRING" id="1604334.SAMN05421546_0640"/>
<name>A0A1N6PJF3_9GAMM</name>
<protein>
    <submittedName>
        <fullName evidence="3">Endonuclease/Exonuclease/phosphatase family protein</fullName>
    </submittedName>
</protein>
<feature type="chain" id="PRO_5012500987" evidence="1">
    <location>
        <begin position="19"/>
        <end position="416"/>
    </location>
</feature>
<keyword evidence="3" id="KW-0255">Endonuclease</keyword>
<feature type="domain" description="Endonuclease/exonuclease/phosphatase" evidence="2">
    <location>
        <begin position="71"/>
        <end position="406"/>
    </location>
</feature>
<dbReference type="InterPro" id="IPR005135">
    <property type="entry name" value="Endo/exonuclease/phosphatase"/>
</dbReference>
<dbReference type="EMBL" id="FTLW01000001">
    <property type="protein sequence ID" value="SIQ04485.1"/>
    <property type="molecule type" value="Genomic_DNA"/>
</dbReference>
<proteinExistence type="predicted"/>
<dbReference type="SUPFAM" id="SSF56219">
    <property type="entry name" value="DNase I-like"/>
    <property type="match status" value="1"/>
</dbReference>
<dbReference type="PROSITE" id="PS51257">
    <property type="entry name" value="PROKAR_LIPOPROTEIN"/>
    <property type="match status" value="1"/>
</dbReference>
<keyword evidence="4" id="KW-1185">Reference proteome</keyword>
<keyword evidence="3" id="KW-0378">Hydrolase</keyword>
<sequence>MNRVIRTISLVSFVLVSAACLRINVHGTPDARALERLPGDMSRVLREAMPAVRFATYNTSLYSDEDGGLIKRLQGDDADARKIAAVLQRVRADVVLLNEFDYDRNGRAADLFQQKYLDVAQYGGTPLHYPFRYFAEVNTGVASGLDIDGDGQIGSTGRARGNDAWGYGMHPGQYGMLVLSKYPLDIARLRSFRLLKWSAMPNARRPVDPKTGKPTHIDATWQQLRLSSKSHWDIPVLTPQGEIHFLVAHPTPPTFDGPEDRNGKRNADELRLWADYISGKPVPWLCDDKRQCGGLPTDARFVIAGDLNADPIDGDSARNSITQLLDSPRVLKMPPPTSAGGPEQAQRYGFVRKGDPSIHTADFGPKVGTLRIDYVLPSMGLRVRDAGVAWPAANDADARFSNASDHHAVWIDVIAE</sequence>
<dbReference type="Proteomes" id="UP000241788">
    <property type="component" value="Unassembled WGS sequence"/>
</dbReference>
<evidence type="ECO:0000256" key="1">
    <source>
        <dbReference type="SAM" id="SignalP"/>
    </source>
</evidence>
<organism evidence="3 4">
    <name type="scientific">Solilutibacter tolerans</name>
    <dbReference type="NCBI Taxonomy" id="1604334"/>
    <lineage>
        <taxon>Bacteria</taxon>
        <taxon>Pseudomonadati</taxon>
        <taxon>Pseudomonadota</taxon>
        <taxon>Gammaproteobacteria</taxon>
        <taxon>Lysobacterales</taxon>
        <taxon>Lysobacteraceae</taxon>
        <taxon>Solilutibacter</taxon>
    </lineage>
</organism>
<evidence type="ECO:0000259" key="2">
    <source>
        <dbReference type="Pfam" id="PF03372"/>
    </source>
</evidence>
<dbReference type="Gene3D" id="3.60.10.10">
    <property type="entry name" value="Endonuclease/exonuclease/phosphatase"/>
    <property type="match status" value="1"/>
</dbReference>
<dbReference type="OrthoDB" id="292013at2"/>
<accession>A0A1N6PJF3</accession>
<evidence type="ECO:0000313" key="4">
    <source>
        <dbReference type="Proteomes" id="UP000241788"/>
    </source>
</evidence>
<dbReference type="InterPro" id="IPR036691">
    <property type="entry name" value="Endo/exonu/phosph_ase_sf"/>
</dbReference>